<evidence type="ECO:0000256" key="2">
    <source>
        <dbReference type="ARBA" id="ARBA00022670"/>
    </source>
</evidence>
<dbReference type="EC" id="3.4.21.83" evidence="7"/>
<dbReference type="EMBL" id="CP033896">
    <property type="protein sequence ID" value="AZA14627.1"/>
    <property type="molecule type" value="Genomic_DNA"/>
</dbReference>
<dbReference type="Pfam" id="PF00326">
    <property type="entry name" value="Peptidase_S9"/>
    <property type="match status" value="1"/>
</dbReference>
<feature type="domain" description="Peptidase S9 prolyl oligopeptidase catalytic" evidence="5">
    <location>
        <begin position="483"/>
        <end position="695"/>
    </location>
</feature>
<accession>A0A3G6J987</accession>
<keyword evidence="4" id="KW-0720">Serine protease</keyword>
<dbReference type="InterPro" id="IPR002470">
    <property type="entry name" value="Peptidase_S9A"/>
</dbReference>
<dbReference type="InterPro" id="IPR001375">
    <property type="entry name" value="Peptidase_S9_cat"/>
</dbReference>
<dbReference type="PANTHER" id="PTHR11757">
    <property type="entry name" value="PROTEASE FAMILY S9A OLIGOPEPTIDASE"/>
    <property type="match status" value="1"/>
</dbReference>
<keyword evidence="8" id="KW-1185">Reference proteome</keyword>
<feature type="domain" description="Peptidase S9A N-terminal" evidence="6">
    <location>
        <begin position="8"/>
        <end position="423"/>
    </location>
</feature>
<evidence type="ECO:0000256" key="3">
    <source>
        <dbReference type="ARBA" id="ARBA00022801"/>
    </source>
</evidence>
<reference evidence="7 8" key="1">
    <citation type="submission" date="2018-11" db="EMBL/GenBank/DDBJ databases">
        <authorList>
            <person name="Kleinhagauer T."/>
            <person name="Glaeser S.P."/>
            <person name="Spergser J."/>
            <person name="Ruckert C."/>
            <person name="Kaempfer P."/>
            <person name="Busse H.-J."/>
        </authorList>
    </citation>
    <scope>NUCLEOTIDE SEQUENCE [LARGE SCALE GENOMIC DNA]</scope>
    <source>
        <strain evidence="7 8">200CH</strain>
    </source>
</reference>
<evidence type="ECO:0000256" key="1">
    <source>
        <dbReference type="ARBA" id="ARBA00005228"/>
    </source>
</evidence>
<keyword evidence="3 7" id="KW-0378">Hydrolase</keyword>
<dbReference type="Proteomes" id="UP000269019">
    <property type="component" value="Chromosome"/>
</dbReference>
<dbReference type="KEGG" id="ccho:CCHOA_11280"/>
<dbReference type="InterPro" id="IPR023302">
    <property type="entry name" value="Pept_S9A_N"/>
</dbReference>
<name>A0A3G6J987_9CORY</name>
<comment type="similarity">
    <text evidence="1">Belongs to the peptidase S9A family.</text>
</comment>
<evidence type="ECO:0000256" key="4">
    <source>
        <dbReference type="ARBA" id="ARBA00022825"/>
    </source>
</evidence>
<dbReference type="PRINTS" id="PR00862">
    <property type="entry name" value="PROLIGOPTASE"/>
</dbReference>
<dbReference type="InterPro" id="IPR029058">
    <property type="entry name" value="AB_hydrolase_fold"/>
</dbReference>
<dbReference type="GO" id="GO:0006508">
    <property type="term" value="P:proteolysis"/>
    <property type="evidence" value="ECO:0007669"/>
    <property type="project" value="UniProtKB-KW"/>
</dbReference>
<gene>
    <name evidence="7" type="primary">ptrB</name>
    <name evidence="7" type="ORF">CCHOA_11280</name>
</gene>
<keyword evidence="2 7" id="KW-0645">Protease</keyword>
<organism evidence="7 8">
    <name type="scientific">Corynebacterium choanae</name>
    <dbReference type="NCBI Taxonomy" id="1862358"/>
    <lineage>
        <taxon>Bacteria</taxon>
        <taxon>Bacillati</taxon>
        <taxon>Actinomycetota</taxon>
        <taxon>Actinomycetes</taxon>
        <taxon>Mycobacteriales</taxon>
        <taxon>Corynebacteriaceae</taxon>
        <taxon>Corynebacterium</taxon>
    </lineage>
</organism>
<evidence type="ECO:0000259" key="6">
    <source>
        <dbReference type="Pfam" id="PF02897"/>
    </source>
</evidence>
<evidence type="ECO:0000313" key="7">
    <source>
        <dbReference type="EMBL" id="AZA14627.1"/>
    </source>
</evidence>
<dbReference type="RefSeq" id="WP_123930227.1">
    <property type="nucleotide sequence ID" value="NZ_CP033896.1"/>
</dbReference>
<evidence type="ECO:0000313" key="8">
    <source>
        <dbReference type="Proteomes" id="UP000269019"/>
    </source>
</evidence>
<sequence>MSLPHPSAKKIPAIRSFHGHEMVDDYEWLRDKDNPETIAYLEAENEYTSQRTEHLVPLQEKLFAEYKSRIKETDMSVPVYYKGYFYYVRTVEGQSYPISCRIKAEGGETVPPVIEPTTPHPREEIMLDVNELAEGHDFFQIAELAVVMPGNLIAYSTDAAGDERFTIYVKDLTSGELLDDVIEGTAGSVVWAGKDYFFYCRVDDMWRPNQVWRHKIGDDPANDVLVFEETDERFWLGVSVDRAEQYIYIESASKLSSEVHVIPFASPTDEPQCLAPRRPEVEYSVAYAEVGGDPYWLVMHNTAGPNFEIGYTPLSIPFDFDKLTQLIPHRDDVRITGLDTFASQILLGYRAGAIGRMAIMDVRDGFSTFEEVTFDEELFSAGPSTNMDWDARSLRMSVETFTKPHKLFLLDLDTGERTIIKEQEVLGGYNPDDYKATRLWAKAEDGARIPISLIHRADLDMNTPHPLLLVGYGSYEVTLDPGFSAFRLSKLDRGMIVAIAHIRGGGEMGRLWYDNGKMLTKRNTFTDFIAAADHLIHRGVTTPEMLVASGGSAGGLLMGAVANMAPEKFTAIEADVPFVDPLTSMLMPELPLTVTEWEEWGDPLHDPQVYEYMASYAPYDNVSAQRYPNILATTSLNDTRVLYVEPAKWVAKLRDLATGGEFLLKTEMAAGHGGVSGRYESWRQTAFSDAWIINQATGLLE</sequence>
<dbReference type="Pfam" id="PF02897">
    <property type="entry name" value="Peptidase_S9_N"/>
    <property type="match status" value="1"/>
</dbReference>
<dbReference type="PANTHER" id="PTHR11757:SF19">
    <property type="entry name" value="PROLYL ENDOPEPTIDASE-LIKE"/>
    <property type="match status" value="1"/>
</dbReference>
<dbReference type="Gene3D" id="3.40.50.1820">
    <property type="entry name" value="alpha/beta hydrolase"/>
    <property type="match status" value="1"/>
</dbReference>
<dbReference type="OrthoDB" id="9801421at2"/>
<dbReference type="AlphaFoldDB" id="A0A3G6J987"/>
<proteinExistence type="inferred from homology"/>
<dbReference type="PROSITE" id="PS00708">
    <property type="entry name" value="PRO_ENDOPEP_SER"/>
    <property type="match status" value="1"/>
</dbReference>
<dbReference type="SUPFAM" id="SSF53474">
    <property type="entry name" value="alpha/beta-Hydrolases"/>
    <property type="match status" value="1"/>
</dbReference>
<dbReference type="GO" id="GO:0004252">
    <property type="term" value="F:serine-type endopeptidase activity"/>
    <property type="evidence" value="ECO:0007669"/>
    <property type="project" value="UniProtKB-EC"/>
</dbReference>
<dbReference type="Gene3D" id="2.130.10.120">
    <property type="entry name" value="Prolyl oligopeptidase, N-terminal domain"/>
    <property type="match status" value="1"/>
</dbReference>
<evidence type="ECO:0000259" key="5">
    <source>
        <dbReference type="Pfam" id="PF00326"/>
    </source>
</evidence>
<protein>
    <submittedName>
        <fullName evidence="7">Protease 2</fullName>
        <ecNumber evidence="7">3.4.21.83</ecNumber>
    </submittedName>
</protein>
<dbReference type="InterPro" id="IPR002471">
    <property type="entry name" value="Pept_S9_AS"/>
</dbReference>
<dbReference type="InterPro" id="IPR051543">
    <property type="entry name" value="Serine_Peptidase_S9A"/>
</dbReference>
<dbReference type="SUPFAM" id="SSF50993">
    <property type="entry name" value="Peptidase/esterase 'gauge' domain"/>
    <property type="match status" value="1"/>
</dbReference>